<dbReference type="Pfam" id="PF04351">
    <property type="entry name" value="PilP"/>
    <property type="match status" value="1"/>
</dbReference>
<dbReference type="AlphaFoldDB" id="A0A4R6XRD1"/>
<dbReference type="Gene3D" id="2.30.30.830">
    <property type="match status" value="1"/>
</dbReference>
<gene>
    <name evidence="2" type="ORF">C8D91_0931</name>
</gene>
<comment type="caution">
    <text evidence="2">The sequence shown here is derived from an EMBL/GenBank/DDBJ whole genome shotgun (WGS) entry which is preliminary data.</text>
</comment>
<accession>A0A4R6XRD1</accession>
<dbReference type="RefSeq" id="WP_099019083.1">
    <property type="nucleotide sequence ID" value="NZ_NIHB01000002.1"/>
</dbReference>
<proteinExistence type="predicted"/>
<protein>
    <submittedName>
        <fullName evidence="2">Type IV pilus assembly protein PilP</fullName>
    </submittedName>
</protein>
<feature type="region of interest" description="Disordered" evidence="1">
    <location>
        <begin position="61"/>
        <end position="86"/>
    </location>
</feature>
<evidence type="ECO:0000313" key="3">
    <source>
        <dbReference type="Proteomes" id="UP000295724"/>
    </source>
</evidence>
<organism evidence="2 3">
    <name type="scientific">Marinicella litoralis</name>
    <dbReference type="NCBI Taxonomy" id="644220"/>
    <lineage>
        <taxon>Bacteria</taxon>
        <taxon>Pseudomonadati</taxon>
        <taxon>Pseudomonadota</taxon>
        <taxon>Gammaproteobacteria</taxon>
        <taxon>Lysobacterales</taxon>
        <taxon>Marinicellaceae</taxon>
        <taxon>Marinicella</taxon>
    </lineage>
</organism>
<sequence>MKAIYLLSLVMLLGGCNNGLEDINEFMERHKNIPVPQIDPLPQLKPHEVFEYNANGFRDPFSNDLEEQDDSESNETSSFAETGKGPDLTRRKEFLESYPLDSLLMVGTYEQEGNYWGLVVDPDGTIHRVSVGHYLGHNHGVVSEIYENEIKIIEWLNDGLGAWREREAAMALKEE</sequence>
<keyword evidence="3" id="KW-1185">Reference proteome</keyword>
<dbReference type="EMBL" id="SNZB01000002">
    <property type="protein sequence ID" value="TDR22442.1"/>
    <property type="molecule type" value="Genomic_DNA"/>
</dbReference>
<dbReference type="OrthoDB" id="5296580at2"/>
<feature type="compositionally biased region" description="Acidic residues" evidence="1">
    <location>
        <begin position="64"/>
        <end position="73"/>
    </location>
</feature>
<dbReference type="PROSITE" id="PS51257">
    <property type="entry name" value="PROKAR_LIPOPROTEIN"/>
    <property type="match status" value="1"/>
</dbReference>
<reference evidence="2 3" key="1">
    <citation type="submission" date="2019-03" db="EMBL/GenBank/DDBJ databases">
        <title>Genomic Encyclopedia of Type Strains, Phase IV (KMG-IV): sequencing the most valuable type-strain genomes for metagenomic binning, comparative biology and taxonomic classification.</title>
        <authorList>
            <person name="Goeker M."/>
        </authorList>
    </citation>
    <scope>NUCLEOTIDE SEQUENCE [LARGE SCALE GENOMIC DNA]</scope>
    <source>
        <strain evidence="2 3">DSM 25488</strain>
    </source>
</reference>
<name>A0A4R6XRD1_9GAMM</name>
<evidence type="ECO:0000313" key="2">
    <source>
        <dbReference type="EMBL" id="TDR22442.1"/>
    </source>
</evidence>
<dbReference type="PIRSF" id="PIRSF016481">
    <property type="entry name" value="Pilus_assembly_PilP"/>
    <property type="match status" value="1"/>
</dbReference>
<dbReference type="Proteomes" id="UP000295724">
    <property type="component" value="Unassembled WGS sequence"/>
</dbReference>
<dbReference type="InterPro" id="IPR007446">
    <property type="entry name" value="PilP"/>
</dbReference>
<evidence type="ECO:0000256" key="1">
    <source>
        <dbReference type="SAM" id="MobiDB-lite"/>
    </source>
</evidence>